<organism evidence="1 2">
    <name type="scientific">Cupriavidus taiwanensis</name>
    <dbReference type="NCBI Taxonomy" id="164546"/>
    <lineage>
        <taxon>Bacteria</taxon>
        <taxon>Pseudomonadati</taxon>
        <taxon>Pseudomonadota</taxon>
        <taxon>Betaproteobacteria</taxon>
        <taxon>Burkholderiales</taxon>
        <taxon>Burkholderiaceae</taxon>
        <taxon>Cupriavidus</taxon>
    </lineage>
</organism>
<comment type="caution">
    <text evidence="1">The sequence shown here is derived from an EMBL/GenBank/DDBJ whole genome shotgun (WGS) entry which is preliminary data.</text>
</comment>
<name>A0A975X6F4_9BURK</name>
<reference evidence="1 2" key="1">
    <citation type="submission" date="2018-01" db="EMBL/GenBank/DDBJ databases">
        <authorList>
            <person name="Clerissi C."/>
        </authorList>
    </citation>
    <scope>NUCLEOTIDE SEQUENCE [LARGE SCALE GENOMIC DNA]</scope>
    <source>
        <strain evidence="1">Cupriavidus taiwanensis LMG 19430</strain>
    </source>
</reference>
<protein>
    <submittedName>
        <fullName evidence="1">Uncharacterized protein</fullName>
    </submittedName>
</protein>
<sequence length="59" mass="6575">MGNQCMATLRGPNAARVTLEKPHTDESFQLSQSLCCRRLAHANFRGGARNTSAIFHHHK</sequence>
<gene>
    <name evidence="1" type="ORF">CBM2586_A110083</name>
</gene>
<dbReference type="EMBL" id="OFSN01000003">
    <property type="protein sequence ID" value="SOY60242.1"/>
    <property type="molecule type" value="Genomic_DNA"/>
</dbReference>
<accession>A0A975X6F4</accession>
<dbReference type="AlphaFoldDB" id="A0A975X6F4"/>
<dbReference type="Proteomes" id="UP000257016">
    <property type="component" value="Unassembled WGS sequence"/>
</dbReference>
<evidence type="ECO:0000313" key="2">
    <source>
        <dbReference type="Proteomes" id="UP000257016"/>
    </source>
</evidence>
<proteinExistence type="predicted"/>
<evidence type="ECO:0000313" key="1">
    <source>
        <dbReference type="EMBL" id="SOY60242.1"/>
    </source>
</evidence>